<protein>
    <submittedName>
        <fullName evidence="2">DUF2474 family protein</fullName>
    </submittedName>
</protein>
<reference evidence="2 3" key="1">
    <citation type="submission" date="2020-06" db="EMBL/GenBank/DDBJ databases">
        <title>Synonyms of Asaia species.</title>
        <authorList>
            <person name="Sombolestani A."/>
        </authorList>
    </citation>
    <scope>NUCLEOTIDE SEQUENCE [LARGE SCALE GENOMIC DNA]</scope>
    <source>
        <strain evidence="2 3">LMG 27047</strain>
    </source>
</reference>
<sequence>MPATTASSSFLARLGWFVGLWAGGVATLAVVATAIRIVIFHQW</sequence>
<feature type="transmembrane region" description="Helical" evidence="1">
    <location>
        <begin position="20"/>
        <end position="39"/>
    </location>
</feature>
<dbReference type="InterPro" id="IPR018895">
    <property type="entry name" value="DUF2474"/>
</dbReference>
<dbReference type="Pfam" id="PF10617">
    <property type="entry name" value="DUF2474"/>
    <property type="match status" value="1"/>
</dbReference>
<name>A0ABX2P422_9PROT</name>
<evidence type="ECO:0000313" key="2">
    <source>
        <dbReference type="EMBL" id="NVN46671.1"/>
    </source>
</evidence>
<keyword evidence="1" id="KW-1133">Transmembrane helix</keyword>
<comment type="caution">
    <text evidence="2">The sequence shown here is derived from an EMBL/GenBank/DDBJ whole genome shotgun (WGS) entry which is preliminary data.</text>
</comment>
<gene>
    <name evidence="2" type="ORF">HW542_07575</name>
</gene>
<evidence type="ECO:0000313" key="3">
    <source>
        <dbReference type="Proteomes" id="UP001516351"/>
    </source>
</evidence>
<keyword evidence="1" id="KW-0472">Membrane</keyword>
<evidence type="ECO:0000256" key="1">
    <source>
        <dbReference type="SAM" id="Phobius"/>
    </source>
</evidence>
<dbReference type="Proteomes" id="UP001516351">
    <property type="component" value="Unassembled WGS sequence"/>
</dbReference>
<dbReference type="RefSeq" id="WP_188425926.1">
    <property type="nucleotide sequence ID" value="NZ_JABXXT010000002.1"/>
</dbReference>
<proteinExistence type="predicted"/>
<keyword evidence="3" id="KW-1185">Reference proteome</keyword>
<dbReference type="EMBL" id="JABXXV010000003">
    <property type="protein sequence ID" value="NVN46671.1"/>
    <property type="molecule type" value="Genomic_DNA"/>
</dbReference>
<keyword evidence="1" id="KW-0812">Transmembrane</keyword>
<accession>A0ABX2P422</accession>
<organism evidence="2 3">
    <name type="scientific">Asaia spathodeae</name>
    <dbReference type="NCBI Taxonomy" id="657016"/>
    <lineage>
        <taxon>Bacteria</taxon>
        <taxon>Pseudomonadati</taxon>
        <taxon>Pseudomonadota</taxon>
        <taxon>Alphaproteobacteria</taxon>
        <taxon>Acetobacterales</taxon>
        <taxon>Acetobacteraceae</taxon>
        <taxon>Asaia</taxon>
    </lineage>
</organism>